<dbReference type="InterPro" id="IPR050765">
    <property type="entry name" value="Riboflavin_Biosynth_HTPR"/>
</dbReference>
<name>A0ABW5RIA7_9MICO</name>
<dbReference type="Pfam" id="PF01872">
    <property type="entry name" value="RibD_C"/>
    <property type="match status" value="1"/>
</dbReference>
<dbReference type="EMBL" id="JBHUNF010000001">
    <property type="protein sequence ID" value="MFD2673812.1"/>
    <property type="molecule type" value="Genomic_DNA"/>
</dbReference>
<evidence type="ECO:0000256" key="1">
    <source>
        <dbReference type="ARBA" id="ARBA00005104"/>
    </source>
</evidence>
<protein>
    <submittedName>
        <fullName evidence="5">Dihydrofolate reductase family protein</fullName>
    </submittedName>
</protein>
<sequence>MNDFGAVDELSAAERVWRDPASMPAPAWLRRLDGDRNERHELTDMAATDAWLRECYAAPEPLWVRMNMIGTLNGRVIGPDGTSDSLSNRADRRILRTIRDLSDAVVVGAQTVRQERHATTRPTKLCVVTMSGDLSGHRIHEDDAANLVYVCGPESARERACATMPGANFIALECDDNQVSLRELVTALNARGMRQLVVEGGGNLISQFLDAGLLDEVCLTQAPLFGPQDAPSLPASSLGTEFSRELLIEDSLGFVYQRMFAQ</sequence>
<evidence type="ECO:0000259" key="4">
    <source>
        <dbReference type="Pfam" id="PF01872"/>
    </source>
</evidence>
<evidence type="ECO:0000256" key="3">
    <source>
        <dbReference type="ARBA" id="ARBA00023002"/>
    </source>
</evidence>
<keyword evidence="6" id="KW-1185">Reference proteome</keyword>
<evidence type="ECO:0000256" key="2">
    <source>
        <dbReference type="ARBA" id="ARBA00022857"/>
    </source>
</evidence>
<dbReference type="PANTHER" id="PTHR38011">
    <property type="entry name" value="DIHYDROFOLATE REDUCTASE FAMILY PROTEIN (AFU_ORTHOLOGUE AFUA_8G06820)"/>
    <property type="match status" value="1"/>
</dbReference>
<comment type="pathway">
    <text evidence="1">Cofactor biosynthesis; riboflavin biosynthesis.</text>
</comment>
<evidence type="ECO:0000313" key="6">
    <source>
        <dbReference type="Proteomes" id="UP001597453"/>
    </source>
</evidence>
<dbReference type="InterPro" id="IPR002734">
    <property type="entry name" value="RibDG_C"/>
</dbReference>
<keyword evidence="2" id="KW-0521">NADP</keyword>
<dbReference type="InterPro" id="IPR024072">
    <property type="entry name" value="DHFR-like_dom_sf"/>
</dbReference>
<dbReference type="RefSeq" id="WP_066055258.1">
    <property type="nucleotide sequence ID" value="NZ_JBHUNF010000001.1"/>
</dbReference>
<accession>A0ABW5RIA7</accession>
<organism evidence="5 6">
    <name type="scientific">Gulosibacter bifidus</name>
    <dbReference type="NCBI Taxonomy" id="272239"/>
    <lineage>
        <taxon>Bacteria</taxon>
        <taxon>Bacillati</taxon>
        <taxon>Actinomycetota</taxon>
        <taxon>Actinomycetes</taxon>
        <taxon>Micrococcales</taxon>
        <taxon>Microbacteriaceae</taxon>
        <taxon>Gulosibacter</taxon>
    </lineage>
</organism>
<feature type="domain" description="Bacterial bifunctional deaminase-reductase C-terminal" evidence="4">
    <location>
        <begin position="63"/>
        <end position="225"/>
    </location>
</feature>
<dbReference type="Proteomes" id="UP001597453">
    <property type="component" value="Unassembled WGS sequence"/>
</dbReference>
<reference evidence="6" key="1">
    <citation type="journal article" date="2019" name="Int. J. Syst. Evol. Microbiol.">
        <title>The Global Catalogue of Microorganisms (GCM) 10K type strain sequencing project: providing services to taxonomists for standard genome sequencing and annotation.</title>
        <authorList>
            <consortium name="The Broad Institute Genomics Platform"/>
            <consortium name="The Broad Institute Genome Sequencing Center for Infectious Disease"/>
            <person name="Wu L."/>
            <person name="Ma J."/>
        </authorList>
    </citation>
    <scope>NUCLEOTIDE SEQUENCE [LARGE SCALE GENOMIC DNA]</scope>
    <source>
        <strain evidence="6">TISTR 1511</strain>
    </source>
</reference>
<evidence type="ECO:0000313" key="5">
    <source>
        <dbReference type="EMBL" id="MFD2673812.1"/>
    </source>
</evidence>
<gene>
    <name evidence="5" type="ORF">ACFSUQ_00610</name>
</gene>
<dbReference type="SUPFAM" id="SSF53597">
    <property type="entry name" value="Dihydrofolate reductase-like"/>
    <property type="match status" value="1"/>
</dbReference>
<dbReference type="Gene3D" id="3.40.430.10">
    <property type="entry name" value="Dihydrofolate Reductase, subunit A"/>
    <property type="match status" value="1"/>
</dbReference>
<dbReference type="PANTHER" id="PTHR38011:SF7">
    <property type="entry name" value="2,5-DIAMINO-6-RIBOSYLAMINO-4(3H)-PYRIMIDINONE 5'-PHOSPHATE REDUCTASE"/>
    <property type="match status" value="1"/>
</dbReference>
<proteinExistence type="predicted"/>
<keyword evidence="3" id="KW-0560">Oxidoreductase</keyword>
<comment type="caution">
    <text evidence="5">The sequence shown here is derived from an EMBL/GenBank/DDBJ whole genome shotgun (WGS) entry which is preliminary data.</text>
</comment>